<dbReference type="RefSeq" id="XP_018526843.2">
    <property type="nucleotide sequence ID" value="XM_018671327.2"/>
</dbReference>
<evidence type="ECO:0000313" key="10">
    <source>
        <dbReference type="Proteomes" id="UP000314980"/>
    </source>
</evidence>
<dbReference type="SUPFAM" id="SSF144270">
    <property type="entry name" value="Eferin C-derminal domain-like"/>
    <property type="match status" value="1"/>
</dbReference>
<dbReference type="InterPro" id="IPR037789">
    <property type="entry name" value="FIP_classI"/>
</dbReference>
<feature type="compositionally biased region" description="Basic and acidic residues" evidence="6">
    <location>
        <begin position="905"/>
        <end position="920"/>
    </location>
</feature>
<dbReference type="InterPro" id="IPR037245">
    <property type="entry name" value="FIP-RBD_C_sf"/>
</dbReference>
<evidence type="ECO:0000256" key="1">
    <source>
        <dbReference type="ARBA" id="ARBA00004172"/>
    </source>
</evidence>
<dbReference type="AlphaFoldDB" id="A0A4W6CJZ2"/>
<organism evidence="9 10">
    <name type="scientific">Lates calcarifer</name>
    <name type="common">Barramundi</name>
    <name type="synonym">Holocentrus calcarifer</name>
    <dbReference type="NCBI Taxonomy" id="8187"/>
    <lineage>
        <taxon>Eukaryota</taxon>
        <taxon>Metazoa</taxon>
        <taxon>Chordata</taxon>
        <taxon>Craniata</taxon>
        <taxon>Vertebrata</taxon>
        <taxon>Euteleostomi</taxon>
        <taxon>Actinopterygii</taxon>
        <taxon>Neopterygii</taxon>
        <taxon>Teleostei</taxon>
        <taxon>Neoteleostei</taxon>
        <taxon>Acanthomorphata</taxon>
        <taxon>Carangaria</taxon>
        <taxon>Carangaria incertae sedis</taxon>
        <taxon>Centropomidae</taxon>
        <taxon>Lates</taxon>
    </lineage>
</organism>
<dbReference type="PANTHER" id="PTHR15746">
    <property type="entry name" value="RAB11-RELATED"/>
    <property type="match status" value="1"/>
</dbReference>
<feature type="compositionally biased region" description="Acidic residues" evidence="6">
    <location>
        <begin position="353"/>
        <end position="363"/>
    </location>
</feature>
<feature type="region of interest" description="Disordered" evidence="6">
    <location>
        <begin position="666"/>
        <end position="852"/>
    </location>
</feature>
<evidence type="ECO:0000256" key="3">
    <source>
        <dbReference type="ARBA" id="ARBA00022553"/>
    </source>
</evidence>
<feature type="domain" description="C2" evidence="7">
    <location>
        <begin position="1"/>
        <end position="120"/>
    </location>
</feature>
<dbReference type="InterPro" id="IPR035892">
    <property type="entry name" value="C2_domain_sf"/>
</dbReference>
<dbReference type="GO" id="GO:0055037">
    <property type="term" value="C:recycling endosome"/>
    <property type="evidence" value="ECO:0007669"/>
    <property type="project" value="UniProtKB-SubCell"/>
</dbReference>
<gene>
    <name evidence="9 11" type="primary">rab11fip1b</name>
</gene>
<dbReference type="Gene3D" id="1.20.5.2440">
    <property type="match status" value="1"/>
</dbReference>
<feature type="compositionally biased region" description="Basic and acidic residues" evidence="6">
    <location>
        <begin position="1111"/>
        <end position="1131"/>
    </location>
</feature>
<sequence length="1260" mass="147507">MSLADQQWCPTSVQVTVLQARGLRIKGKNGTNDAYAVMQVGKEKYQTSVVEKTVAPVWKEEASFDLPPLHQSGGGGGERGTLHVYVSHRALVGPDKQLGQAVINLLQLSEDKSRNKTEWFKLLDKTGKADKDRGEVLLDIQFMRNNMTASMFDLSAAGKSRSRLGKFKDKVRGKKKESDTVSSVVPSVTQVLTDSEEEAANGDGELTTGKDEKKKKHKIKSLFSPKSNLQKNMSQSMSVLPVKNSSLSGSQSSGLNVDSSEGKKKFKFKIHKRSGSDSKDSSSGHQKHGSAEQSNLCINGSHVYCEEPPPRTSRIGSNFSLASSGHGSMEDVPESSPPSVDSLRAVRQYSPWTEEEEDEEETAETANKAEDVNERRREEEEERRRKIEEEEEEERVKRQEALERLAEERRRQEEEERRRIEEEEERVRREEEERIQREEERRRQEEEESVRREEEERERLAEEKRLEEQERKRVEEEEKRQREEEERIRAEEERAQEQRRRQEEEERIRREEEQERQRLAEEKMRTEEQERRRMDEEERRQREEEERIRVEEERIQEERRRQEEEERIRREEEQKLAEEKRRLEEERKIEEEQARKEEEERIRREKERAEEERRRKEEEERARKEKEEYDRLVEEKRKLEEEERERIETEEKIRREEEERIRIAEERRRKEEEAERARREEEEREEKRRLEEQERMRIEEEEKRQREEEERIRKDKERRQEEEERARKEKEECERLEEQERKQKEEEERIRIEEERAKQEEEERAKKEKEEMERLAEEKRIREEQEKRRIEEEEKIKREEEKRMEEAERERKEEEARKLENEKLTADKEERKKRENKAKDGHKAAGQKSKVAVESLAEVTSTNPFDENFSYNPFEEIPNSAAELKSSTTEVSDVQQGSVGGKTISTDEKDLISAQREKRPAPQPPGRSQAESWGEQDVSTRHLAQINKQGNDKDVKTDSVLPQCSVKMIAPLSQPLTDTKNTQSLEQTSTTKGAASARLHSKRPAPSRPRSVEESSEPKTALSSNDNISQRGVSETKQVPVVYGLNPFEDDEDELTAQDDTTAPIDAIQWPPAVSQDAASQEKFKSSKMAHAPAPPAKKAPTSSTLIHQNTDGDHVTDDTAQKTSPKEPKLARAQSTGEEAGVKKEVPPVPSRRLQPVKPLNPQEQQSVSIVQGGKDNKSTGIPGEVQEKTKVNDTGLKGPYSQLTREELISLVLKQENQLSERDRKISELEQYIDNLLVRVMEEQPSILMSMSSLKKAV</sequence>
<dbReference type="FunFam" id="2.60.40.150:FF:000070">
    <property type="entry name" value="rab11 family-interacting protein 2 isoform X1"/>
    <property type="match status" value="1"/>
</dbReference>
<evidence type="ECO:0000259" key="7">
    <source>
        <dbReference type="PROSITE" id="PS50004"/>
    </source>
</evidence>
<keyword evidence="5" id="KW-0653">Protein transport</keyword>
<dbReference type="Pfam" id="PF00168">
    <property type="entry name" value="C2"/>
    <property type="match status" value="1"/>
</dbReference>
<evidence type="ECO:0000259" key="8">
    <source>
        <dbReference type="PROSITE" id="PS51511"/>
    </source>
</evidence>
<feature type="compositionally biased region" description="Basic and acidic residues" evidence="6">
    <location>
        <begin position="367"/>
        <end position="631"/>
    </location>
</feature>
<dbReference type="GeneID" id="108879887"/>
<keyword evidence="2" id="KW-0813">Transport</keyword>
<reference evidence="11" key="2">
    <citation type="submission" date="2025-04" db="UniProtKB">
        <authorList>
            <consortium name="RefSeq"/>
        </authorList>
    </citation>
    <scope>IDENTIFICATION</scope>
    <source>
        <tissue evidence="11">Brain</tissue>
    </source>
</reference>
<dbReference type="GO" id="GO:0045055">
    <property type="term" value="P:regulated exocytosis"/>
    <property type="evidence" value="ECO:0007669"/>
    <property type="project" value="TreeGrafter"/>
</dbReference>
<evidence type="ECO:0000256" key="2">
    <source>
        <dbReference type="ARBA" id="ARBA00022448"/>
    </source>
</evidence>
<evidence type="ECO:0000256" key="5">
    <source>
        <dbReference type="ARBA" id="ARBA00022927"/>
    </source>
</evidence>
<feature type="compositionally biased region" description="Polar residues" evidence="6">
    <location>
        <begin position="974"/>
        <end position="993"/>
    </location>
</feature>
<dbReference type="OrthoDB" id="8956628at2759"/>
<feature type="compositionally biased region" description="Polar residues" evidence="6">
    <location>
        <begin position="885"/>
        <end position="897"/>
    </location>
</feature>
<dbReference type="GO" id="GO:0015031">
    <property type="term" value="P:protein transport"/>
    <property type="evidence" value="ECO:0007669"/>
    <property type="project" value="UniProtKB-KW"/>
</dbReference>
<feature type="compositionally biased region" description="Acidic residues" evidence="6">
    <location>
        <begin position="1048"/>
        <end position="1057"/>
    </location>
</feature>
<dbReference type="PANTHER" id="PTHR15746:SF25">
    <property type="entry name" value="CALPONIN HOMOLOGY DOMAIN-CONTAINING PROTEIN DDB_G0272472 ISOFORM X1"/>
    <property type="match status" value="1"/>
</dbReference>
<evidence type="ECO:0000313" key="9">
    <source>
        <dbReference type="Ensembl" id="ENSLCAP00010012671.1"/>
    </source>
</evidence>
<dbReference type="InterPro" id="IPR019018">
    <property type="entry name" value="Rab-bd_FIP-RBD"/>
</dbReference>
<dbReference type="InterPro" id="IPR000008">
    <property type="entry name" value="C2_dom"/>
</dbReference>
<evidence type="ECO:0000256" key="6">
    <source>
        <dbReference type="SAM" id="MobiDB-lite"/>
    </source>
</evidence>
<dbReference type="SMART" id="SM00239">
    <property type="entry name" value="C2"/>
    <property type="match status" value="1"/>
</dbReference>
<dbReference type="GeneTree" id="ENSGT00940000165511"/>
<evidence type="ECO:0000313" key="11">
    <source>
        <dbReference type="RefSeq" id="XP_018526843.2"/>
    </source>
</evidence>
<accession>A0A4W6CJZ2</accession>
<protein>
    <submittedName>
        <fullName evidence="11">Rab11 family-interacting protein 1</fullName>
    </submittedName>
</protein>
<dbReference type="PROSITE" id="PS50004">
    <property type="entry name" value="C2"/>
    <property type="match status" value="1"/>
</dbReference>
<feature type="region of interest" description="Disordered" evidence="6">
    <location>
        <begin position="880"/>
        <end position="1200"/>
    </location>
</feature>
<dbReference type="SUPFAM" id="SSF49562">
    <property type="entry name" value="C2 domain (Calcium/lipid-binding domain, CaLB)"/>
    <property type="match status" value="1"/>
</dbReference>
<dbReference type="Proteomes" id="UP000694890">
    <property type="component" value="Linkage group LG9"/>
</dbReference>
<dbReference type="Ensembl" id="ENSLCAT00010012948.1">
    <property type="protein sequence ID" value="ENSLCAP00010012671.1"/>
    <property type="gene ID" value="ENSLCAG00010006002.1"/>
</dbReference>
<reference evidence="9" key="3">
    <citation type="submission" date="2025-05" db="UniProtKB">
        <authorList>
            <consortium name="Ensembl"/>
        </authorList>
    </citation>
    <scope>IDENTIFICATION</scope>
</reference>
<dbReference type="GO" id="GO:0031267">
    <property type="term" value="F:small GTPase binding"/>
    <property type="evidence" value="ECO:0007669"/>
    <property type="project" value="InterPro"/>
</dbReference>
<feature type="compositionally biased region" description="Basic residues" evidence="6">
    <location>
        <begin position="264"/>
        <end position="273"/>
    </location>
</feature>
<keyword evidence="4" id="KW-0967">Endosome</keyword>
<keyword evidence="3" id="KW-0597">Phosphoprotein</keyword>
<feature type="domain" description="FIP-RBD" evidence="8">
    <location>
        <begin position="1191"/>
        <end position="1253"/>
    </location>
</feature>
<reference evidence="10" key="1">
    <citation type="submission" date="2015-09" db="EMBL/GenBank/DDBJ databases">
        <authorList>
            <person name="Sai Rama Sridatta P."/>
        </authorList>
    </citation>
    <scope>NUCLEOTIDE SEQUENCE [LARGE SCALE GENOMIC DNA]</scope>
</reference>
<comment type="subcellular location">
    <subcellularLocation>
        <location evidence="1">Recycling endosome</location>
    </subcellularLocation>
</comment>
<evidence type="ECO:0000256" key="4">
    <source>
        <dbReference type="ARBA" id="ARBA00022753"/>
    </source>
</evidence>
<keyword evidence="10" id="KW-1185">Reference proteome</keyword>
<dbReference type="KEGG" id="lcf:108879887"/>
<dbReference type="PROSITE" id="PS51511">
    <property type="entry name" value="FIP_RBD"/>
    <property type="match status" value="1"/>
</dbReference>
<proteinExistence type="predicted"/>
<feature type="compositionally biased region" description="Polar residues" evidence="6">
    <location>
        <begin position="1021"/>
        <end position="1037"/>
    </location>
</feature>
<feature type="compositionally biased region" description="Polar residues" evidence="6">
    <location>
        <begin position="224"/>
        <end position="238"/>
    </location>
</feature>
<dbReference type="InParanoid" id="A0A4W6CJZ2"/>
<dbReference type="Proteomes" id="UP000314980">
    <property type="component" value="Unassembled WGS sequence"/>
</dbReference>
<feature type="compositionally biased region" description="Basic and acidic residues" evidence="6">
    <location>
        <begin position="666"/>
        <end position="843"/>
    </location>
</feature>
<feature type="compositionally biased region" description="Low complexity" evidence="6">
    <location>
        <begin position="245"/>
        <end position="255"/>
    </location>
</feature>
<feature type="compositionally biased region" description="Polar residues" evidence="6">
    <location>
        <begin position="314"/>
        <end position="326"/>
    </location>
</feature>
<name>A0A4W6CJZ2_LATCA</name>
<dbReference type="Gene3D" id="2.60.40.150">
    <property type="entry name" value="C2 domain"/>
    <property type="match status" value="1"/>
</dbReference>
<dbReference type="STRING" id="8187.ENSLCAP00010012671"/>
<feature type="region of interest" description="Disordered" evidence="6">
    <location>
        <begin position="192"/>
        <end position="631"/>
    </location>
</feature>